<feature type="compositionally biased region" description="Low complexity" evidence="2">
    <location>
        <begin position="207"/>
        <end position="225"/>
    </location>
</feature>
<feature type="region of interest" description="Disordered" evidence="2">
    <location>
        <begin position="1159"/>
        <end position="1192"/>
    </location>
</feature>
<feature type="region of interest" description="Disordered" evidence="2">
    <location>
        <begin position="92"/>
        <end position="233"/>
    </location>
</feature>
<feature type="coiled-coil region" evidence="1">
    <location>
        <begin position="269"/>
        <end position="303"/>
    </location>
</feature>
<feature type="region of interest" description="Disordered" evidence="2">
    <location>
        <begin position="921"/>
        <end position="943"/>
    </location>
</feature>
<feature type="compositionally biased region" description="Low complexity" evidence="2">
    <location>
        <begin position="96"/>
        <end position="106"/>
    </location>
</feature>
<sequence>HSYFKCPPQAGIFVLATKLTKPPTLAVPDSPPSRSSTPNRPESSASNSSDRPGMLVPGSAAHHAAMAAARITAGSRASQYIGMTASQLTQKKLGRAAAAPPNGAANVPSVSPSTTRSISPAVTPIKTGKYTGGGSPNRASNRHSTSSTTSNGSASGMPAPAFGLRQPGNIAKSSSKERPTLSRRVSTSSAGSGISSPTPKLGGDIPFSQRRFSSSTNSSRPHTPSAPSPTGQVLSPEALVAAASSAVDEEEGFQQKLSRLMGGDASAGADEATLKIHQMQLRVEVLEAENRFLKLENAQNKNTERLFERNILLKRQASSGADEDPAHAEAAAAELEALKKKLDDEKEKWQTEKDTLSDKVNALVREKESVELKARDLEERVAVAEAQSAAASMGRPDTRQSQLQEEMESVHEKVLNLTEVVRAKDRFLSDLTEQVMTLRNEMEGKEREIRRIKTEAEKEKKERAEEVKNAAAAAAATVAVPGISAEELEKVKAELEGVKKAAEKEKVELMGEMERAVKEKETVAKEKETAETAYQTQIKGAEEAHQAKVTELEATVDELKKACMESLELYETTVEVHKADMEALKASVDDERRKVKVLESECEELRKAAVEAIDVYEGTIEELKKEREVQLKDKDAAMERVRGEADALKKEMEELVKASQAGKEEEVEKIRAVWESEKKRLEERIESAQKAVDREREEREHVKVESDKLKEEVKELEKVRSEKTKLEEKLKDTEKDYEEHLNARVRLTEDIRVANEEKQKAEGENRRMVDAKEKVEREKEKVEREKERIEKEKNKIEKEKERIEKEMRDLKDSMEAASAHAVKEAKEYKEKLELVEQQADTLREKIHLQQQQSQQPNKAFEKARADLEAQIVTIKSQHFKQVETLQDEIERLDAHSKMLMKQKEELTLKVSQLESTVIANGRKSTETIRPSTSSSTSKSGRREKELESQIAIYEEQVAGLKHICDDIAKDNAAIHAENKRLMSEYENLSEAHKQVESECLKLMDEVERLHAEGLLGLGVVPPGMELAVPSTEGEEPKEGGAPAPPAAVGVEIAKLQAQLSEKQAQLDKLSVQHSSELRDVRQRYSELERVKQREINALTKDVAELESLVESKIFKEADLEELLEGERKQVKRLREDVNDLKQQVKELSEGSVFGSVANRRRPEGRIFPSDHSAAAKAANGRPRRPSDIHEEDEDKPFCEICEKYGHDIIGCKAVFSGVKGGKINGSRVKTAIHVTRDEDERPVSARPVISMNPVLRWIRNAVLGGGGNVSKSYLVIAPFVMWLIRMLSPIVLRQLRGVRTSLDRMLSQSGRNILSSDWEMNWLYAYLGTINIS</sequence>
<proteinExistence type="predicted"/>
<feature type="compositionally biased region" description="Polar residues" evidence="2">
    <location>
        <begin position="108"/>
        <end position="120"/>
    </location>
</feature>
<dbReference type="PANTHER" id="PTHR23159">
    <property type="entry name" value="CENTROSOMAL PROTEIN 2"/>
    <property type="match status" value="1"/>
</dbReference>
<dbReference type="OrthoDB" id="2130750at2759"/>
<feature type="compositionally biased region" description="Low complexity" evidence="2">
    <location>
        <begin position="137"/>
        <end position="156"/>
    </location>
</feature>
<dbReference type="Proteomes" id="UP000268093">
    <property type="component" value="Unassembled WGS sequence"/>
</dbReference>
<feature type="non-terminal residue" evidence="3">
    <location>
        <position position="1"/>
    </location>
</feature>
<keyword evidence="4" id="KW-1185">Reference proteome</keyword>
<dbReference type="EMBL" id="RBNI01009592">
    <property type="protein sequence ID" value="RUP44108.1"/>
    <property type="molecule type" value="Genomic_DNA"/>
</dbReference>
<keyword evidence="1" id="KW-0175">Coiled coil</keyword>
<feature type="region of interest" description="Disordered" evidence="2">
    <location>
        <begin position="688"/>
        <end position="707"/>
    </location>
</feature>
<name>A0A433CZW1_9FUNG</name>
<evidence type="ECO:0000256" key="1">
    <source>
        <dbReference type="SAM" id="Coils"/>
    </source>
</evidence>
<feature type="compositionally biased region" description="Low complexity" evidence="2">
    <location>
        <begin position="927"/>
        <end position="938"/>
    </location>
</feature>
<evidence type="ECO:0000313" key="4">
    <source>
        <dbReference type="Proteomes" id="UP000268093"/>
    </source>
</evidence>
<protein>
    <submittedName>
        <fullName evidence="3">Uncharacterized protein</fullName>
    </submittedName>
</protein>
<dbReference type="PANTHER" id="PTHR23159:SF31">
    <property type="entry name" value="CENTROSOME-ASSOCIATED PROTEIN CEP250 ISOFORM X1"/>
    <property type="match status" value="1"/>
</dbReference>
<gene>
    <name evidence="3" type="ORF">BC936DRAFT_149923</name>
</gene>
<accession>A0A433CZW1</accession>
<organism evidence="3 4">
    <name type="scientific">Jimgerdemannia flammicorona</name>
    <dbReference type="NCBI Taxonomy" id="994334"/>
    <lineage>
        <taxon>Eukaryota</taxon>
        <taxon>Fungi</taxon>
        <taxon>Fungi incertae sedis</taxon>
        <taxon>Mucoromycota</taxon>
        <taxon>Mucoromycotina</taxon>
        <taxon>Endogonomycetes</taxon>
        <taxon>Endogonales</taxon>
        <taxon>Endogonaceae</taxon>
        <taxon>Jimgerdemannia</taxon>
    </lineage>
</organism>
<evidence type="ECO:0000313" key="3">
    <source>
        <dbReference type="EMBL" id="RUP44108.1"/>
    </source>
</evidence>
<feature type="compositionally biased region" description="Low complexity" evidence="2">
    <location>
        <begin position="186"/>
        <end position="199"/>
    </location>
</feature>
<feature type="coiled-coil region" evidence="1">
    <location>
        <begin position="943"/>
        <end position="1012"/>
    </location>
</feature>
<reference evidence="3 4" key="1">
    <citation type="journal article" date="2018" name="New Phytol.">
        <title>Phylogenomics of Endogonaceae and evolution of mycorrhizas within Mucoromycota.</title>
        <authorList>
            <person name="Chang Y."/>
            <person name="Desiro A."/>
            <person name="Na H."/>
            <person name="Sandor L."/>
            <person name="Lipzen A."/>
            <person name="Clum A."/>
            <person name="Barry K."/>
            <person name="Grigoriev I.V."/>
            <person name="Martin F.M."/>
            <person name="Stajich J.E."/>
            <person name="Smith M.E."/>
            <person name="Bonito G."/>
            <person name="Spatafora J.W."/>
        </authorList>
    </citation>
    <scope>NUCLEOTIDE SEQUENCE [LARGE SCALE GENOMIC DNA]</scope>
    <source>
        <strain evidence="3 4">GMNB39</strain>
    </source>
</reference>
<feature type="region of interest" description="Disordered" evidence="2">
    <location>
        <begin position="757"/>
        <end position="789"/>
    </location>
</feature>
<feature type="coiled-coil region" evidence="1">
    <location>
        <begin position="328"/>
        <end position="387"/>
    </location>
</feature>
<feature type="coiled-coil region" evidence="1">
    <location>
        <begin position="1052"/>
        <end position="1150"/>
    </location>
</feature>
<evidence type="ECO:0000256" key="2">
    <source>
        <dbReference type="SAM" id="MobiDB-lite"/>
    </source>
</evidence>
<comment type="caution">
    <text evidence="3">The sequence shown here is derived from an EMBL/GenBank/DDBJ whole genome shotgun (WGS) entry which is preliminary data.</text>
</comment>
<feature type="compositionally biased region" description="Low complexity" evidence="2">
    <location>
        <begin position="32"/>
        <end position="44"/>
    </location>
</feature>
<feature type="region of interest" description="Disordered" evidence="2">
    <location>
        <begin position="21"/>
        <end position="61"/>
    </location>
</feature>